<dbReference type="Pfam" id="PF01497">
    <property type="entry name" value="Peripla_BP_2"/>
    <property type="match status" value="1"/>
</dbReference>
<evidence type="ECO:0000259" key="3">
    <source>
        <dbReference type="PROSITE" id="PS50983"/>
    </source>
</evidence>
<accession>A0AB35U3T2</accession>
<dbReference type="EMBL" id="JALBUR010000025">
    <property type="protein sequence ID" value="MDX8420178.1"/>
    <property type="molecule type" value="Genomic_DNA"/>
</dbReference>
<evidence type="ECO:0000256" key="2">
    <source>
        <dbReference type="SAM" id="SignalP"/>
    </source>
</evidence>
<dbReference type="Gene3D" id="3.40.50.1980">
    <property type="entry name" value="Nitrogenase molybdenum iron protein domain"/>
    <property type="match status" value="2"/>
</dbReference>
<feature type="chain" id="PRO_5044309022" evidence="2">
    <location>
        <begin position="27"/>
        <end position="382"/>
    </location>
</feature>
<dbReference type="PROSITE" id="PS51257">
    <property type="entry name" value="PROKAR_LIPOPROTEIN"/>
    <property type="match status" value="1"/>
</dbReference>
<evidence type="ECO:0000313" key="5">
    <source>
        <dbReference type="Proteomes" id="UP001286174"/>
    </source>
</evidence>
<feature type="signal peptide" evidence="2">
    <location>
        <begin position="1"/>
        <end position="26"/>
    </location>
</feature>
<dbReference type="PROSITE" id="PS50983">
    <property type="entry name" value="FE_B12_PBP"/>
    <property type="match status" value="1"/>
</dbReference>
<dbReference type="InterPro" id="IPR002491">
    <property type="entry name" value="ABC_transptr_periplasmic_BD"/>
</dbReference>
<feature type="domain" description="Fe/B12 periplasmic-binding" evidence="3">
    <location>
        <begin position="63"/>
        <end position="341"/>
    </location>
</feature>
<organism evidence="4 5">
    <name type="scientific">Grylomicrobium aquisgranensis</name>
    <dbReference type="NCBI Taxonomy" id="2926318"/>
    <lineage>
        <taxon>Bacteria</taxon>
        <taxon>Bacillati</taxon>
        <taxon>Bacillota</taxon>
        <taxon>Erysipelotrichia</taxon>
        <taxon>Erysipelotrichales</taxon>
        <taxon>Erysipelotrichaceae</taxon>
        <taxon>Grylomicrobium</taxon>
    </lineage>
</organism>
<sequence>MKLMKRICSIVLAVTMLAGCGTVSTAKTTASASASASASAIPAEVTITDHADRTVTVPTDPEKVAILDIYPLPSLLTVYLNSADSIVAMEPVSMNAAKAGILSQLYPDILNVNTDIMNGDDVNMEALAALQPDVVFYNAAKKDEAQQLEDAGLTAVGISATKFSYDAIKTYQEWMSLLDQIYPDYAGKRGTQAGDYASQVYNEVQDKVKDVTDKQKVLFLYQYDDTAMVTSSSKFFGQWWCDAVGAANVAQDVPADNMNAKITMEQVYEWNPDVIIITNFTKTTPDDLYNNAIGSDDWSSVKAVQDKRVYKMPLGVYRTYTPGIDTPLTLEWLAQAVYPDLFSDVDVASDVKDYYNKLFGVTLTDDQISAMYTPNRDAGSWN</sequence>
<dbReference type="PANTHER" id="PTHR30535:SF34">
    <property type="entry name" value="MOLYBDATE-BINDING PROTEIN MOLA"/>
    <property type="match status" value="1"/>
</dbReference>
<dbReference type="GO" id="GO:0071281">
    <property type="term" value="P:cellular response to iron ion"/>
    <property type="evidence" value="ECO:0007669"/>
    <property type="project" value="TreeGrafter"/>
</dbReference>
<name>A0AB35U3T2_9FIRM</name>
<protein>
    <submittedName>
        <fullName evidence="4">ABC transporter substrate-binding protein</fullName>
    </submittedName>
</protein>
<comment type="similarity">
    <text evidence="1">Belongs to the bacterial solute-binding protein 8 family.</text>
</comment>
<dbReference type="Gene3D" id="1.20.58.2180">
    <property type="match status" value="1"/>
</dbReference>
<gene>
    <name evidence="4" type="ORF">MOZ60_08740</name>
</gene>
<dbReference type="PANTHER" id="PTHR30535">
    <property type="entry name" value="VITAMIN B12-BINDING PROTEIN"/>
    <property type="match status" value="1"/>
</dbReference>
<keyword evidence="5" id="KW-1185">Reference proteome</keyword>
<dbReference type="Proteomes" id="UP001286174">
    <property type="component" value="Unassembled WGS sequence"/>
</dbReference>
<dbReference type="AlphaFoldDB" id="A0AB35U3T2"/>
<keyword evidence="2" id="KW-0732">Signal</keyword>
<reference evidence="4 5" key="1">
    <citation type="submission" date="2022-03" db="EMBL/GenBank/DDBJ databases">
        <title>Novel taxa within the pig intestine.</title>
        <authorList>
            <person name="Wylensek D."/>
            <person name="Bishof K."/>
            <person name="Afrizal A."/>
            <person name="Clavel T."/>
        </authorList>
    </citation>
    <scope>NUCLEOTIDE SEQUENCE [LARGE SCALE GENOMIC DNA]</scope>
    <source>
        <strain evidence="4 5">CLA-KB-P133</strain>
    </source>
</reference>
<dbReference type="SUPFAM" id="SSF53807">
    <property type="entry name" value="Helical backbone' metal receptor"/>
    <property type="match status" value="1"/>
</dbReference>
<evidence type="ECO:0000313" key="4">
    <source>
        <dbReference type="EMBL" id="MDX8420178.1"/>
    </source>
</evidence>
<dbReference type="InterPro" id="IPR050902">
    <property type="entry name" value="ABC_Transporter_SBP"/>
</dbReference>
<dbReference type="RefSeq" id="WP_370596393.1">
    <property type="nucleotide sequence ID" value="NZ_JALBUR010000025.1"/>
</dbReference>
<evidence type="ECO:0000256" key="1">
    <source>
        <dbReference type="ARBA" id="ARBA00008814"/>
    </source>
</evidence>
<comment type="caution">
    <text evidence="4">The sequence shown here is derived from an EMBL/GenBank/DDBJ whole genome shotgun (WGS) entry which is preliminary data.</text>
</comment>
<proteinExistence type="inferred from homology"/>